<evidence type="ECO:0000313" key="4">
    <source>
        <dbReference type="Proteomes" id="UP001431776"/>
    </source>
</evidence>
<gene>
    <name evidence="3" type="ORF">QJ522_19060</name>
</gene>
<dbReference type="Gene3D" id="3.40.50.150">
    <property type="entry name" value="Vaccinia Virus protein VP39"/>
    <property type="match status" value="1"/>
</dbReference>
<dbReference type="EMBL" id="JASCXX010000029">
    <property type="protein sequence ID" value="MDI6451170.1"/>
    <property type="molecule type" value="Genomic_DNA"/>
</dbReference>
<dbReference type="Pfam" id="PF13649">
    <property type="entry name" value="Methyltransf_25"/>
    <property type="match status" value="1"/>
</dbReference>
<sequence>MRIADIVTRSRQPRPWVDADKIPWYEPGFSRRMLREHLSQEHDLASRRFVIVEEHVRWIHHHVLRNRPARILDLGCGPGLYTSRLAKLGHSCVGIDYSPASIEYAREQAARPQPDCTYVHGDMRTADFGTGFDLVMMVFGELNVFHPSDARTILAKARRGLARNGVLLLEPHRFSAIEQLGRQGPSWHTAESGLFSDAPHIWLEESLWNSASRTAVQWFFVIDASTGNVTRHGQTMQAYTDEEYRSLLTDCGFKSIELLASLGTTEDAGQHHLMAILAR</sequence>
<keyword evidence="1" id="KW-0808">Transferase</keyword>
<dbReference type="Gene3D" id="2.20.25.110">
    <property type="entry name" value="S-adenosyl-L-methionine-dependent methyltransferases"/>
    <property type="match status" value="1"/>
</dbReference>
<accession>A0AAW6TZW1</accession>
<dbReference type="PANTHER" id="PTHR43861">
    <property type="entry name" value="TRANS-ACONITATE 2-METHYLTRANSFERASE-RELATED"/>
    <property type="match status" value="1"/>
</dbReference>
<protein>
    <submittedName>
        <fullName evidence="3">Methyltransferase domain-containing protein</fullName>
    </submittedName>
</protein>
<dbReference type="CDD" id="cd02440">
    <property type="entry name" value="AdoMet_MTases"/>
    <property type="match status" value="1"/>
</dbReference>
<dbReference type="GO" id="GO:0032259">
    <property type="term" value="P:methylation"/>
    <property type="evidence" value="ECO:0007669"/>
    <property type="project" value="UniProtKB-KW"/>
</dbReference>
<organism evidence="3 4">
    <name type="scientific">Anaerobaca lacustris</name>
    <dbReference type="NCBI Taxonomy" id="3044600"/>
    <lineage>
        <taxon>Bacteria</taxon>
        <taxon>Pseudomonadati</taxon>
        <taxon>Planctomycetota</taxon>
        <taxon>Phycisphaerae</taxon>
        <taxon>Sedimentisphaerales</taxon>
        <taxon>Anaerobacaceae</taxon>
        <taxon>Anaerobaca</taxon>
    </lineage>
</organism>
<evidence type="ECO:0000256" key="1">
    <source>
        <dbReference type="ARBA" id="ARBA00022679"/>
    </source>
</evidence>
<keyword evidence="4" id="KW-1185">Reference proteome</keyword>
<evidence type="ECO:0000259" key="2">
    <source>
        <dbReference type="Pfam" id="PF13649"/>
    </source>
</evidence>
<keyword evidence="3" id="KW-0489">Methyltransferase</keyword>
<dbReference type="InterPro" id="IPR029063">
    <property type="entry name" value="SAM-dependent_MTases_sf"/>
</dbReference>
<feature type="domain" description="Methyltransferase" evidence="2">
    <location>
        <begin position="71"/>
        <end position="165"/>
    </location>
</feature>
<dbReference type="AlphaFoldDB" id="A0AAW6TZW1"/>
<dbReference type="SUPFAM" id="SSF53335">
    <property type="entry name" value="S-adenosyl-L-methionine-dependent methyltransferases"/>
    <property type="match status" value="1"/>
</dbReference>
<dbReference type="GO" id="GO:0008168">
    <property type="term" value="F:methyltransferase activity"/>
    <property type="evidence" value="ECO:0007669"/>
    <property type="project" value="UniProtKB-KW"/>
</dbReference>
<evidence type="ECO:0000313" key="3">
    <source>
        <dbReference type="EMBL" id="MDI6451170.1"/>
    </source>
</evidence>
<dbReference type="Proteomes" id="UP001431776">
    <property type="component" value="Unassembled WGS sequence"/>
</dbReference>
<name>A0AAW6TZW1_9BACT</name>
<proteinExistence type="predicted"/>
<dbReference type="InterPro" id="IPR041698">
    <property type="entry name" value="Methyltransf_25"/>
</dbReference>
<dbReference type="RefSeq" id="WP_349246579.1">
    <property type="nucleotide sequence ID" value="NZ_JASCXX010000029.1"/>
</dbReference>
<comment type="caution">
    <text evidence="3">The sequence shown here is derived from an EMBL/GenBank/DDBJ whole genome shotgun (WGS) entry which is preliminary data.</text>
</comment>
<reference evidence="3" key="1">
    <citation type="submission" date="2023-05" db="EMBL/GenBank/DDBJ databases">
        <title>Anaerotaeda fermentans gen. nov., sp. nov., a novel anaerobic planctomycete of the new family within the order Sedimentisphaerales isolated from Taman Peninsula, Russia.</title>
        <authorList>
            <person name="Khomyakova M.A."/>
            <person name="Merkel A.Y."/>
            <person name="Slobodkin A.I."/>
        </authorList>
    </citation>
    <scope>NUCLEOTIDE SEQUENCE</scope>
    <source>
        <strain evidence="3">M17dextr</strain>
    </source>
</reference>